<dbReference type="OMA" id="MENRIVP"/>
<dbReference type="KEGG" id="eus:EUTSA_v10024041mg"/>
<sequence>MGFDPTSSKFVRALTVTYRMSDKAREERISIYERLGFDVWPIFKKWPSCLTISEKNILNSVETFLGLGFTRDEFMMMVKHLPPCIGLPAETVKKKTEFLVKHMNWPLKVVASHPQVLGYNMEKRIIPRCNVITALMSKGLLRKGIELPSMSCVFSSTDQTFLNMYVRKHDKLVPELMAVFKGERVS</sequence>
<dbReference type="STRING" id="72664.V4KDL4"/>
<accession>V4KDL4</accession>
<dbReference type="PANTHER" id="PTHR13068">
    <property type="entry name" value="CGI-12 PROTEIN-RELATED"/>
    <property type="match status" value="1"/>
</dbReference>
<dbReference type="OrthoDB" id="1111305at2759"/>
<keyword evidence="2" id="KW-0804">Transcription</keyword>
<evidence type="ECO:0000313" key="5">
    <source>
        <dbReference type="Proteomes" id="UP000030689"/>
    </source>
</evidence>
<dbReference type="InterPro" id="IPR003690">
    <property type="entry name" value="MTERF"/>
</dbReference>
<dbReference type="Gene3D" id="1.25.70.10">
    <property type="entry name" value="Transcription termination factor 3, mitochondrial"/>
    <property type="match status" value="1"/>
</dbReference>
<keyword evidence="2" id="KW-0805">Transcription regulation</keyword>
<dbReference type="GO" id="GO:0003676">
    <property type="term" value="F:nucleic acid binding"/>
    <property type="evidence" value="ECO:0007669"/>
    <property type="project" value="InterPro"/>
</dbReference>
<organism evidence="4 5">
    <name type="scientific">Eutrema salsugineum</name>
    <name type="common">Saltwater cress</name>
    <name type="synonym">Sisymbrium salsugineum</name>
    <dbReference type="NCBI Taxonomy" id="72664"/>
    <lineage>
        <taxon>Eukaryota</taxon>
        <taxon>Viridiplantae</taxon>
        <taxon>Streptophyta</taxon>
        <taxon>Embryophyta</taxon>
        <taxon>Tracheophyta</taxon>
        <taxon>Spermatophyta</taxon>
        <taxon>Magnoliopsida</taxon>
        <taxon>eudicotyledons</taxon>
        <taxon>Gunneridae</taxon>
        <taxon>Pentapetalae</taxon>
        <taxon>rosids</taxon>
        <taxon>malvids</taxon>
        <taxon>Brassicales</taxon>
        <taxon>Brassicaceae</taxon>
        <taxon>Eutremeae</taxon>
        <taxon>Eutrema</taxon>
    </lineage>
</organism>
<dbReference type="EMBL" id="KI517881">
    <property type="protein sequence ID" value="ESQ29214.1"/>
    <property type="molecule type" value="Genomic_DNA"/>
</dbReference>
<evidence type="ECO:0000313" key="4">
    <source>
        <dbReference type="EMBL" id="ESQ29214.1"/>
    </source>
</evidence>
<dbReference type="eggNOG" id="KOG1267">
    <property type="taxonomic scope" value="Eukaryota"/>
</dbReference>
<keyword evidence="3" id="KW-0809">Transit peptide</keyword>
<gene>
    <name evidence="4" type="ORF">EUTSA_v10024041mg</name>
</gene>
<protein>
    <recommendedName>
        <fullName evidence="6">Mitochondrial transcription termination factor family protein</fullName>
    </recommendedName>
</protein>
<evidence type="ECO:0000256" key="3">
    <source>
        <dbReference type="ARBA" id="ARBA00022946"/>
    </source>
</evidence>
<keyword evidence="5" id="KW-1185">Reference proteome</keyword>
<proteinExistence type="inferred from homology"/>
<dbReference type="Gramene" id="ESQ29214">
    <property type="protein sequence ID" value="ESQ29214"/>
    <property type="gene ID" value="EUTSA_v10024041mg"/>
</dbReference>
<comment type="similarity">
    <text evidence="1">Belongs to the mTERF family.</text>
</comment>
<dbReference type="GO" id="GO:0005737">
    <property type="term" value="C:cytoplasm"/>
    <property type="evidence" value="ECO:0007669"/>
    <property type="project" value="UniProtKB-ARBA"/>
</dbReference>
<name>V4KDL4_EUTSA</name>
<dbReference type="PANTHER" id="PTHR13068:SF161">
    <property type="entry name" value="F19K23.4 PROTEIN-RELATED"/>
    <property type="match status" value="1"/>
</dbReference>
<keyword evidence="2" id="KW-0806">Transcription termination</keyword>
<dbReference type="GO" id="GO:0006353">
    <property type="term" value="P:DNA-templated transcription termination"/>
    <property type="evidence" value="ECO:0007669"/>
    <property type="project" value="UniProtKB-KW"/>
</dbReference>
<dbReference type="InterPro" id="IPR038538">
    <property type="entry name" value="MTERF_sf"/>
</dbReference>
<evidence type="ECO:0000256" key="1">
    <source>
        <dbReference type="ARBA" id="ARBA00007692"/>
    </source>
</evidence>
<evidence type="ECO:0000256" key="2">
    <source>
        <dbReference type="ARBA" id="ARBA00022472"/>
    </source>
</evidence>
<evidence type="ECO:0008006" key="6">
    <source>
        <dbReference type="Google" id="ProtNLM"/>
    </source>
</evidence>
<dbReference type="Pfam" id="PF02536">
    <property type="entry name" value="mTERF"/>
    <property type="match status" value="1"/>
</dbReference>
<reference evidence="4 5" key="1">
    <citation type="journal article" date="2013" name="Front. Plant Sci.">
        <title>The Reference Genome of the Halophytic Plant Eutrema salsugineum.</title>
        <authorList>
            <person name="Yang R."/>
            <person name="Jarvis D.E."/>
            <person name="Chen H."/>
            <person name="Beilstein M.A."/>
            <person name="Grimwood J."/>
            <person name="Jenkins J."/>
            <person name="Shu S."/>
            <person name="Prochnik S."/>
            <person name="Xin M."/>
            <person name="Ma C."/>
            <person name="Schmutz J."/>
            <person name="Wing R.A."/>
            <person name="Mitchell-Olds T."/>
            <person name="Schumaker K.S."/>
            <person name="Wang X."/>
        </authorList>
    </citation>
    <scope>NUCLEOTIDE SEQUENCE [LARGE SCALE GENOMIC DNA]</scope>
</reference>
<dbReference type="SMART" id="SM00733">
    <property type="entry name" value="Mterf"/>
    <property type="match status" value="4"/>
</dbReference>
<dbReference type="AlphaFoldDB" id="V4KDL4"/>
<dbReference type="Proteomes" id="UP000030689">
    <property type="component" value="Unassembled WGS sequence"/>
</dbReference>